<keyword evidence="3" id="KW-0078">Bacteriocin</keyword>
<dbReference type="GO" id="GO:0042742">
    <property type="term" value="P:defense response to bacterium"/>
    <property type="evidence" value="ECO:0007669"/>
    <property type="project" value="UniProtKB-KW"/>
</dbReference>
<keyword evidence="2" id="KW-0044">Antibiotic</keyword>
<dbReference type="Pfam" id="PF06958">
    <property type="entry name" value="Pyocin_S"/>
    <property type="match status" value="1"/>
</dbReference>
<proteinExistence type="predicted"/>
<dbReference type="GO" id="GO:0031640">
    <property type="term" value="P:killing of cells of another organism"/>
    <property type="evidence" value="ECO:0007669"/>
    <property type="project" value="UniProtKB-KW"/>
</dbReference>
<evidence type="ECO:0000313" key="6">
    <source>
        <dbReference type="Proteomes" id="UP000186736"/>
    </source>
</evidence>
<sequence>MEAHLDGLTITWTPNNGPLVTAPTTYPGARPDVLDNILVHPIPNGRDSQITTYPGQDAEDITWQDVILTFPADSGVPPLYLVFAKPAVEVLEVDIYGAFSGRPRNGLHVDHMPSQAAVRRYLRYHMANLTTEQVDRLMGGVASIAIPATTHQKYSEAYGGRNTHDKQFLDAGDLRAAVDSNFNAIKPNLLESGFSEETLEEKLSTMHKINEKQGWY</sequence>
<comment type="caution">
    <text evidence="5">The sequence shown here is derived from an EMBL/GenBank/DDBJ whole genome shotgun (WGS) entry which is preliminary data.</text>
</comment>
<evidence type="ECO:0000259" key="4">
    <source>
        <dbReference type="Pfam" id="PF06958"/>
    </source>
</evidence>
<evidence type="ECO:0000256" key="1">
    <source>
        <dbReference type="ARBA" id="ARBA00022529"/>
    </source>
</evidence>
<protein>
    <recommendedName>
        <fullName evidence="4">Pyosin/cloacin translocation domain-containing protein</fullName>
    </recommendedName>
</protein>
<evidence type="ECO:0000256" key="3">
    <source>
        <dbReference type="ARBA" id="ARBA00023048"/>
    </source>
</evidence>
<reference evidence="5 6" key="1">
    <citation type="submission" date="2016-10" db="EMBL/GenBank/DDBJ databases">
        <title>Genome Sequence of Pseudomonas putida GM4FR.</title>
        <authorList>
            <person name="Poehlein A."/>
            <person name="Wemheuer F."/>
            <person name="Hollensteiner J."/>
            <person name="Wemheuer B."/>
        </authorList>
    </citation>
    <scope>NUCLEOTIDE SEQUENCE [LARGE SCALE GENOMIC DNA]</scope>
    <source>
        <strain evidence="5 6">GM4FR</strain>
    </source>
</reference>
<keyword evidence="1" id="KW-0929">Antimicrobial</keyword>
<feature type="domain" description="Pyosin/cloacin translocation" evidence="4">
    <location>
        <begin position="6"/>
        <end position="82"/>
    </location>
</feature>
<evidence type="ECO:0000256" key="2">
    <source>
        <dbReference type="ARBA" id="ARBA00023022"/>
    </source>
</evidence>
<dbReference type="EMBL" id="MKZO01000025">
    <property type="protein sequence ID" value="OLS62229.1"/>
    <property type="molecule type" value="Genomic_DNA"/>
</dbReference>
<organism evidence="5 6">
    <name type="scientific">Pseudomonas putida</name>
    <name type="common">Arthrobacter siderocapsulatus</name>
    <dbReference type="NCBI Taxonomy" id="303"/>
    <lineage>
        <taxon>Bacteria</taxon>
        <taxon>Pseudomonadati</taxon>
        <taxon>Pseudomonadota</taxon>
        <taxon>Gammaproteobacteria</taxon>
        <taxon>Pseudomonadales</taxon>
        <taxon>Pseudomonadaceae</taxon>
        <taxon>Pseudomonas</taxon>
    </lineage>
</organism>
<dbReference type="AlphaFoldDB" id="A0A1Q9R494"/>
<accession>A0A1Q9R494</accession>
<dbReference type="SUPFAM" id="SSF69369">
    <property type="entry name" value="Cloacin translocation domain"/>
    <property type="match status" value="1"/>
</dbReference>
<dbReference type="InterPro" id="IPR036302">
    <property type="entry name" value="Pyosin/cloacin_T_dom_sf"/>
</dbReference>
<name>A0A1Q9R494_PSEPU</name>
<dbReference type="Proteomes" id="UP000186736">
    <property type="component" value="Unassembled WGS sequence"/>
</dbReference>
<evidence type="ECO:0000313" key="5">
    <source>
        <dbReference type="EMBL" id="OLS62229.1"/>
    </source>
</evidence>
<gene>
    <name evidence="5" type="ORF">PSEMO_31400</name>
</gene>
<dbReference type="InterPro" id="IPR016128">
    <property type="entry name" value="Pyosin/cloacin_T_dom"/>
</dbReference>